<sequence length="48" mass="5169">MVHVGPLSFERVKQPSVIECVSVCAETSVYKDCMIGYGRHGVHGAPHG</sequence>
<evidence type="ECO:0000313" key="1">
    <source>
        <dbReference type="EMBL" id="JAH76957.1"/>
    </source>
</evidence>
<reference evidence="1" key="2">
    <citation type="journal article" date="2015" name="Fish Shellfish Immunol.">
        <title>Early steps in the European eel (Anguilla anguilla)-Vibrio vulnificus interaction in the gills: Role of the RtxA13 toxin.</title>
        <authorList>
            <person name="Callol A."/>
            <person name="Pajuelo D."/>
            <person name="Ebbesson L."/>
            <person name="Teles M."/>
            <person name="MacKenzie S."/>
            <person name="Amaro C."/>
        </authorList>
    </citation>
    <scope>NUCLEOTIDE SEQUENCE</scope>
</reference>
<dbReference type="AlphaFoldDB" id="A0A0E9VFV1"/>
<name>A0A0E9VFV1_ANGAN</name>
<reference evidence="1" key="1">
    <citation type="submission" date="2014-11" db="EMBL/GenBank/DDBJ databases">
        <authorList>
            <person name="Amaro Gonzalez C."/>
        </authorList>
    </citation>
    <scope>NUCLEOTIDE SEQUENCE</scope>
</reference>
<organism evidence="1">
    <name type="scientific">Anguilla anguilla</name>
    <name type="common">European freshwater eel</name>
    <name type="synonym">Muraena anguilla</name>
    <dbReference type="NCBI Taxonomy" id="7936"/>
    <lineage>
        <taxon>Eukaryota</taxon>
        <taxon>Metazoa</taxon>
        <taxon>Chordata</taxon>
        <taxon>Craniata</taxon>
        <taxon>Vertebrata</taxon>
        <taxon>Euteleostomi</taxon>
        <taxon>Actinopterygii</taxon>
        <taxon>Neopterygii</taxon>
        <taxon>Teleostei</taxon>
        <taxon>Anguilliformes</taxon>
        <taxon>Anguillidae</taxon>
        <taxon>Anguilla</taxon>
    </lineage>
</organism>
<proteinExistence type="predicted"/>
<protein>
    <submittedName>
        <fullName evidence="1">Uncharacterized protein</fullName>
    </submittedName>
</protein>
<accession>A0A0E9VFV1</accession>
<dbReference type="EMBL" id="GBXM01031620">
    <property type="protein sequence ID" value="JAH76957.1"/>
    <property type="molecule type" value="Transcribed_RNA"/>
</dbReference>